<feature type="domain" description="Signal transduction histidine kinase subgroup 3 dimerisation and phosphoacceptor" evidence="12">
    <location>
        <begin position="182"/>
        <end position="249"/>
    </location>
</feature>
<keyword evidence="14" id="KW-1185">Reference proteome</keyword>
<comment type="catalytic activity">
    <reaction evidence="1">
        <text>ATP + protein L-histidine = ADP + protein N-phospho-L-histidine.</text>
        <dbReference type="EC" id="2.7.13.3"/>
    </reaction>
</comment>
<evidence type="ECO:0000256" key="8">
    <source>
        <dbReference type="ARBA" id="ARBA00023012"/>
    </source>
</evidence>
<evidence type="ECO:0000256" key="4">
    <source>
        <dbReference type="ARBA" id="ARBA00022679"/>
    </source>
</evidence>
<keyword evidence="4" id="KW-0808">Transferase</keyword>
<name>A0ABV6NZQ1_9ACTN</name>
<keyword evidence="8" id="KW-0902">Two-component regulatory system</keyword>
<feature type="transmembrane region" description="Helical" evidence="10">
    <location>
        <begin position="35"/>
        <end position="51"/>
    </location>
</feature>
<dbReference type="InterPro" id="IPR050482">
    <property type="entry name" value="Sensor_HK_TwoCompSys"/>
</dbReference>
<keyword evidence="10" id="KW-1133">Transmembrane helix</keyword>
<dbReference type="InterPro" id="IPR036890">
    <property type="entry name" value="HATPase_C_sf"/>
</dbReference>
<evidence type="ECO:0000256" key="3">
    <source>
        <dbReference type="ARBA" id="ARBA00022553"/>
    </source>
</evidence>
<evidence type="ECO:0000256" key="9">
    <source>
        <dbReference type="SAM" id="Coils"/>
    </source>
</evidence>
<dbReference type="RefSeq" id="WP_377339375.1">
    <property type="nucleotide sequence ID" value="NZ_JBHLUE010000011.1"/>
</dbReference>
<evidence type="ECO:0000256" key="2">
    <source>
        <dbReference type="ARBA" id="ARBA00012438"/>
    </source>
</evidence>
<dbReference type="PANTHER" id="PTHR24421:SF10">
    <property type="entry name" value="NITRATE_NITRITE SENSOR PROTEIN NARQ"/>
    <property type="match status" value="1"/>
</dbReference>
<dbReference type="Pfam" id="PF02518">
    <property type="entry name" value="HATPase_c"/>
    <property type="match status" value="1"/>
</dbReference>
<evidence type="ECO:0000313" key="13">
    <source>
        <dbReference type="EMBL" id="MFC0565523.1"/>
    </source>
</evidence>
<sequence>MIRRGWWPDLLLALAAVGMAVSSARLSLPESPERGQTTLLGILAGAALVAVRRYPWPVLLAEAAVFVYATLAVPYGTGLPLLAGTVALACVSFRHGWRAALLGWGLSYAIFVFAIARVSAESPLAGPRGVLRLVLVGALVATPVIFGQYLRGVRTAARVAEERAREAEARRAVETRAARLAERAGVARDLHDIVAHHIAAVALRASTARYAARHTGRVDEAVEALGDIRDTAARVLDELRELLAVLRDPEAISDAVPMIEPEQIMAEAERLTRAAGLDVQVTGAGGMARLPLVLRTTVARVVQEGLANSLKHAGPGAVVTVEIQPDDRAIRVEVRDSGPDRPVPAAGLPPSGHGLTGLRERVGLLGGSLVVGPAGAGWRLLAHLPIRENA</sequence>
<keyword evidence="5" id="KW-0547">Nucleotide-binding</keyword>
<dbReference type="InterPro" id="IPR003594">
    <property type="entry name" value="HATPase_dom"/>
</dbReference>
<evidence type="ECO:0000256" key="6">
    <source>
        <dbReference type="ARBA" id="ARBA00022777"/>
    </source>
</evidence>
<feature type="transmembrane region" description="Helical" evidence="10">
    <location>
        <begin position="130"/>
        <end position="150"/>
    </location>
</feature>
<keyword evidence="10" id="KW-0812">Transmembrane</keyword>
<proteinExistence type="predicted"/>
<keyword evidence="7" id="KW-0067">ATP-binding</keyword>
<keyword evidence="10" id="KW-0472">Membrane</keyword>
<dbReference type="EC" id="2.7.13.3" evidence="2"/>
<dbReference type="GO" id="GO:0016301">
    <property type="term" value="F:kinase activity"/>
    <property type="evidence" value="ECO:0007669"/>
    <property type="project" value="UniProtKB-KW"/>
</dbReference>
<keyword evidence="3" id="KW-0597">Phosphoprotein</keyword>
<keyword evidence="6 13" id="KW-0418">Kinase</keyword>
<keyword evidence="9" id="KW-0175">Coiled coil</keyword>
<evidence type="ECO:0000259" key="11">
    <source>
        <dbReference type="Pfam" id="PF02518"/>
    </source>
</evidence>
<dbReference type="PANTHER" id="PTHR24421">
    <property type="entry name" value="NITRATE/NITRITE SENSOR PROTEIN NARX-RELATED"/>
    <property type="match status" value="1"/>
</dbReference>
<dbReference type="Gene3D" id="3.30.565.10">
    <property type="entry name" value="Histidine kinase-like ATPase, C-terminal domain"/>
    <property type="match status" value="1"/>
</dbReference>
<accession>A0ABV6NZQ1</accession>
<feature type="domain" description="Histidine kinase/HSP90-like ATPase" evidence="11">
    <location>
        <begin position="297"/>
        <end position="385"/>
    </location>
</feature>
<feature type="transmembrane region" description="Helical" evidence="10">
    <location>
        <begin position="97"/>
        <end position="118"/>
    </location>
</feature>
<protein>
    <recommendedName>
        <fullName evidence="2">histidine kinase</fullName>
        <ecNumber evidence="2">2.7.13.3</ecNumber>
    </recommendedName>
</protein>
<dbReference type="CDD" id="cd16917">
    <property type="entry name" value="HATPase_UhpB-NarQ-NarX-like"/>
    <property type="match status" value="1"/>
</dbReference>
<dbReference type="Pfam" id="PF07730">
    <property type="entry name" value="HisKA_3"/>
    <property type="match status" value="1"/>
</dbReference>
<evidence type="ECO:0000259" key="12">
    <source>
        <dbReference type="Pfam" id="PF07730"/>
    </source>
</evidence>
<dbReference type="InterPro" id="IPR011712">
    <property type="entry name" value="Sig_transdc_His_kin_sub3_dim/P"/>
</dbReference>
<dbReference type="EMBL" id="JBHLUE010000011">
    <property type="protein sequence ID" value="MFC0565523.1"/>
    <property type="molecule type" value="Genomic_DNA"/>
</dbReference>
<dbReference type="Proteomes" id="UP001589894">
    <property type="component" value="Unassembled WGS sequence"/>
</dbReference>
<dbReference type="SUPFAM" id="SSF55874">
    <property type="entry name" value="ATPase domain of HSP90 chaperone/DNA topoisomerase II/histidine kinase"/>
    <property type="match status" value="1"/>
</dbReference>
<organism evidence="13 14">
    <name type="scientific">Plantactinospora siamensis</name>
    <dbReference type="NCBI Taxonomy" id="555372"/>
    <lineage>
        <taxon>Bacteria</taxon>
        <taxon>Bacillati</taxon>
        <taxon>Actinomycetota</taxon>
        <taxon>Actinomycetes</taxon>
        <taxon>Micromonosporales</taxon>
        <taxon>Micromonosporaceae</taxon>
        <taxon>Plantactinospora</taxon>
    </lineage>
</organism>
<evidence type="ECO:0000256" key="10">
    <source>
        <dbReference type="SAM" id="Phobius"/>
    </source>
</evidence>
<feature type="coiled-coil region" evidence="9">
    <location>
        <begin position="150"/>
        <end position="177"/>
    </location>
</feature>
<gene>
    <name evidence="13" type="ORF">ACFFHU_15435</name>
</gene>
<reference evidence="13 14" key="1">
    <citation type="submission" date="2024-09" db="EMBL/GenBank/DDBJ databases">
        <authorList>
            <person name="Sun Q."/>
            <person name="Mori K."/>
        </authorList>
    </citation>
    <scope>NUCLEOTIDE SEQUENCE [LARGE SCALE GENOMIC DNA]</scope>
    <source>
        <strain evidence="13 14">TBRC 2205</strain>
    </source>
</reference>
<dbReference type="Gene3D" id="1.20.5.1930">
    <property type="match status" value="1"/>
</dbReference>
<evidence type="ECO:0000256" key="5">
    <source>
        <dbReference type="ARBA" id="ARBA00022741"/>
    </source>
</evidence>
<evidence type="ECO:0000256" key="1">
    <source>
        <dbReference type="ARBA" id="ARBA00000085"/>
    </source>
</evidence>
<comment type="caution">
    <text evidence="13">The sequence shown here is derived from an EMBL/GenBank/DDBJ whole genome shotgun (WGS) entry which is preliminary data.</text>
</comment>
<evidence type="ECO:0000313" key="14">
    <source>
        <dbReference type="Proteomes" id="UP001589894"/>
    </source>
</evidence>
<evidence type="ECO:0000256" key="7">
    <source>
        <dbReference type="ARBA" id="ARBA00022840"/>
    </source>
</evidence>